<evidence type="ECO:0000313" key="4">
    <source>
        <dbReference type="Proteomes" id="UP000023268"/>
    </source>
</evidence>
<feature type="domain" description="Peptidase S9 prolyl oligopeptidase catalytic" evidence="2">
    <location>
        <begin position="430"/>
        <end position="635"/>
    </location>
</feature>
<organism evidence="3 4">
    <name type="scientific">Hylemonella gracilis str. Niagara R</name>
    <dbReference type="NCBI Taxonomy" id="1458275"/>
    <lineage>
        <taxon>Bacteria</taxon>
        <taxon>Pseudomonadati</taxon>
        <taxon>Pseudomonadota</taxon>
        <taxon>Betaproteobacteria</taxon>
        <taxon>Burkholderiales</taxon>
        <taxon>Comamonadaceae</taxon>
        <taxon>Hylemonella</taxon>
    </lineage>
</organism>
<dbReference type="Pfam" id="PF00326">
    <property type="entry name" value="Peptidase_S9"/>
    <property type="match status" value="1"/>
</dbReference>
<reference evidence="3 4" key="1">
    <citation type="submission" date="2014-02" db="EMBL/GenBank/DDBJ databases">
        <title>Draft Genome of Hylemonella gracilis isolated from the Niagara River.</title>
        <authorList>
            <person name="Pawlowski D.R."/>
            <person name="Koudelka G.B."/>
        </authorList>
    </citation>
    <scope>NUCLEOTIDE SEQUENCE [LARGE SCALE GENOMIC DNA]</scope>
    <source>
        <strain evidence="3 4">Niagara R</strain>
    </source>
</reference>
<dbReference type="PANTHER" id="PTHR42776:SF27">
    <property type="entry name" value="DIPEPTIDYL PEPTIDASE FAMILY MEMBER 6"/>
    <property type="match status" value="1"/>
</dbReference>
<evidence type="ECO:0000313" key="3">
    <source>
        <dbReference type="EMBL" id="EYC50108.1"/>
    </source>
</evidence>
<gene>
    <name evidence="3" type="ORF">AZ34_02810</name>
</gene>
<dbReference type="EMBL" id="JEMG01000001">
    <property type="protein sequence ID" value="EYC50108.1"/>
    <property type="molecule type" value="Genomic_DNA"/>
</dbReference>
<comment type="caution">
    <text evidence="3">The sequence shown here is derived from an EMBL/GenBank/DDBJ whole genome shotgun (WGS) entry which is preliminary data.</text>
</comment>
<dbReference type="SUPFAM" id="SSF53474">
    <property type="entry name" value="alpha/beta-Hydrolases"/>
    <property type="match status" value="1"/>
</dbReference>
<sequence length="645" mass="72042">MNKSLALERFAALPLLSQVTLSPDGQKLAMLMNRGGSTYLVTRATASNDAPKALLHSDNKEYHFNWIRWVNNDRIVVSLRFASRRNFVGTIETRLLSIKAEGGEVVNLVRADSVSGSARRATIVRQIQDRVIDWLPTDDQHLLLALSNPGSEAPAVYKVNVNTGQRTIIKVPERHVQWWVTDAQGRVRAGVRHEDGTSEVRVASADGKEWRTLWTFSLGQDEVWPLGFGQDPNELYVLAAHEGRRAVFSVRLDDLSLKKTLRFAHPTQDVHGDLLRSPVTQEVIGLRRSPDDDESGQIRAELWEPIWRAQMQAIDAALPQRENLLIDISRDGQLYLISSESSRQPREFYMGDRRTGRVTLLGGTYPDLDVTLLAGKWRQRIKARDGLELDSFLSLPKDRAVGDGGAPLPLVLLPHGGPQIADDDDFDPWTAFLASRGYAVLQVNFRGSDGYGYNFRAAGLKRWGLEMQDDLADGVAWAVSQGVADPARVCIVGASYGGYAALMGVVKTPELYRCAVSFAGVSDLPDLIRHWGNYIGGDEWGEEQIGRFWGDRARLQATSPARQAEHIRVPVLLVHGTVDRAVPIEQSEAMVKALKRAGKPYRYIEQEGGDHYLSRYEHRLEFFTAMESFLDENLRATPSQLSTSR</sequence>
<dbReference type="AlphaFoldDB" id="A0A016XFZ4"/>
<dbReference type="RefSeq" id="WP_051509479.1">
    <property type="nucleotide sequence ID" value="NZ_JEMG01000001.1"/>
</dbReference>
<dbReference type="InterPro" id="IPR029058">
    <property type="entry name" value="AB_hydrolase_fold"/>
</dbReference>
<dbReference type="Gene3D" id="3.40.50.1820">
    <property type="entry name" value="alpha/beta hydrolase"/>
    <property type="match status" value="1"/>
</dbReference>
<protein>
    <submittedName>
        <fullName evidence="3">Peptidase S9</fullName>
    </submittedName>
</protein>
<dbReference type="Proteomes" id="UP000023268">
    <property type="component" value="Unassembled WGS sequence"/>
</dbReference>
<evidence type="ECO:0000256" key="1">
    <source>
        <dbReference type="ARBA" id="ARBA00022801"/>
    </source>
</evidence>
<dbReference type="InterPro" id="IPR001375">
    <property type="entry name" value="Peptidase_S9_cat"/>
</dbReference>
<keyword evidence="1" id="KW-0378">Hydrolase</keyword>
<dbReference type="Gene3D" id="2.120.10.30">
    <property type="entry name" value="TolB, C-terminal domain"/>
    <property type="match status" value="1"/>
</dbReference>
<name>A0A016XFZ4_9BURK</name>
<dbReference type="PANTHER" id="PTHR42776">
    <property type="entry name" value="SERINE PEPTIDASE S9 FAMILY MEMBER"/>
    <property type="match status" value="1"/>
</dbReference>
<dbReference type="GO" id="GO:0006508">
    <property type="term" value="P:proteolysis"/>
    <property type="evidence" value="ECO:0007669"/>
    <property type="project" value="InterPro"/>
</dbReference>
<accession>A0A016XFZ4</accession>
<dbReference type="SUPFAM" id="SSF82171">
    <property type="entry name" value="DPP6 N-terminal domain-like"/>
    <property type="match status" value="1"/>
</dbReference>
<dbReference type="STRING" id="1458275.AZ34_02810"/>
<evidence type="ECO:0000259" key="2">
    <source>
        <dbReference type="Pfam" id="PF00326"/>
    </source>
</evidence>
<dbReference type="eggNOG" id="COG1506">
    <property type="taxonomic scope" value="Bacteria"/>
</dbReference>
<dbReference type="GO" id="GO:0004252">
    <property type="term" value="F:serine-type endopeptidase activity"/>
    <property type="evidence" value="ECO:0007669"/>
    <property type="project" value="TreeGrafter"/>
</dbReference>
<proteinExistence type="predicted"/>
<dbReference type="InterPro" id="IPR011042">
    <property type="entry name" value="6-blade_b-propeller_TolB-like"/>
</dbReference>